<dbReference type="EMBL" id="UZAU01000409">
    <property type="status" value="NOT_ANNOTATED_CDS"/>
    <property type="molecule type" value="Genomic_DNA"/>
</dbReference>
<organism evidence="2 3">
    <name type="scientific">Cannabis sativa</name>
    <name type="common">Hemp</name>
    <name type="synonym">Marijuana</name>
    <dbReference type="NCBI Taxonomy" id="3483"/>
    <lineage>
        <taxon>Eukaryota</taxon>
        <taxon>Viridiplantae</taxon>
        <taxon>Streptophyta</taxon>
        <taxon>Embryophyta</taxon>
        <taxon>Tracheophyta</taxon>
        <taxon>Spermatophyta</taxon>
        <taxon>Magnoliopsida</taxon>
        <taxon>eudicotyledons</taxon>
        <taxon>Gunneridae</taxon>
        <taxon>Pentapetalae</taxon>
        <taxon>rosids</taxon>
        <taxon>fabids</taxon>
        <taxon>Rosales</taxon>
        <taxon>Cannabaceae</taxon>
        <taxon>Cannabis</taxon>
    </lineage>
</organism>
<evidence type="ECO:0000313" key="3">
    <source>
        <dbReference type="Proteomes" id="UP000596661"/>
    </source>
</evidence>
<dbReference type="Gramene" id="novel_model_3994_5bd9a17a">
    <property type="protein sequence ID" value="cds.novel_model_3994_5bd9a17a"/>
    <property type="gene ID" value="novel_gene_2156_5bd9a17a"/>
</dbReference>
<dbReference type="EnsemblPlants" id="novel_model_3994_5bd9a17a">
    <property type="protein sequence ID" value="cds.novel_model_3994_5bd9a17a"/>
    <property type="gene ID" value="novel_gene_2156_5bd9a17a"/>
</dbReference>
<dbReference type="AlphaFoldDB" id="A0A803R1K8"/>
<reference evidence="2" key="1">
    <citation type="submission" date="2018-11" db="EMBL/GenBank/DDBJ databases">
        <authorList>
            <person name="Grassa J C."/>
        </authorList>
    </citation>
    <scope>NUCLEOTIDE SEQUENCE [LARGE SCALE GENOMIC DNA]</scope>
</reference>
<keyword evidence="3" id="KW-1185">Reference proteome</keyword>
<feature type="region of interest" description="Disordered" evidence="1">
    <location>
        <begin position="37"/>
        <end position="78"/>
    </location>
</feature>
<sequence length="78" mass="8873">MLRRDPNLSYRLQNSSLSNVVDIPIPSTLTIAGLKAKSKLTSTHQAKRKHCGKRREEEATNGVRVQEKERGRRKESTD</sequence>
<protein>
    <submittedName>
        <fullName evidence="2">Uncharacterized protein</fullName>
    </submittedName>
</protein>
<evidence type="ECO:0000256" key="1">
    <source>
        <dbReference type="SAM" id="MobiDB-lite"/>
    </source>
</evidence>
<accession>A0A803R1K8</accession>
<proteinExistence type="predicted"/>
<feature type="compositionally biased region" description="Basic and acidic residues" evidence="1">
    <location>
        <begin position="65"/>
        <end position="78"/>
    </location>
</feature>
<name>A0A803R1K8_CANSA</name>
<evidence type="ECO:0000313" key="2">
    <source>
        <dbReference type="EnsemblPlants" id="cds.novel_model_3994_5bd9a17a"/>
    </source>
</evidence>
<dbReference type="Proteomes" id="UP000596661">
    <property type="component" value="Chromosome 5"/>
</dbReference>
<reference evidence="2" key="2">
    <citation type="submission" date="2021-03" db="UniProtKB">
        <authorList>
            <consortium name="EnsemblPlants"/>
        </authorList>
    </citation>
    <scope>IDENTIFICATION</scope>
</reference>